<comment type="caution">
    <text evidence="4">The sequence shown here is derived from an EMBL/GenBank/DDBJ whole genome shotgun (WGS) entry which is preliminary data.</text>
</comment>
<evidence type="ECO:0000256" key="2">
    <source>
        <dbReference type="SAM" id="MobiDB-lite"/>
    </source>
</evidence>
<proteinExistence type="predicted"/>
<dbReference type="InterPro" id="IPR004827">
    <property type="entry name" value="bZIP"/>
</dbReference>
<dbReference type="SUPFAM" id="SSF57959">
    <property type="entry name" value="Leucine zipper domain"/>
    <property type="match status" value="1"/>
</dbReference>
<feature type="domain" description="BZIP" evidence="3">
    <location>
        <begin position="113"/>
        <end position="179"/>
    </location>
</feature>
<evidence type="ECO:0000259" key="3">
    <source>
        <dbReference type="SMART" id="SM00338"/>
    </source>
</evidence>
<dbReference type="Proteomes" id="UP000018721">
    <property type="component" value="Unassembled WGS sequence"/>
</dbReference>
<evidence type="ECO:0000313" key="5">
    <source>
        <dbReference type="Proteomes" id="UP000018721"/>
    </source>
</evidence>
<dbReference type="AlphaFoldDB" id="V9FFP3"/>
<protein>
    <recommendedName>
        <fullName evidence="3">BZIP domain-containing protein</fullName>
    </recommendedName>
</protein>
<feature type="compositionally biased region" description="Low complexity" evidence="2">
    <location>
        <begin position="86"/>
        <end position="105"/>
    </location>
</feature>
<keyword evidence="5" id="KW-1185">Reference proteome</keyword>
<dbReference type="InterPro" id="IPR046347">
    <property type="entry name" value="bZIP_sf"/>
</dbReference>
<dbReference type="Pfam" id="PF00170">
    <property type="entry name" value="bZIP_1"/>
    <property type="match status" value="1"/>
</dbReference>
<feature type="non-terminal residue" evidence="4">
    <location>
        <position position="1"/>
    </location>
</feature>
<feature type="region of interest" description="Disordered" evidence="2">
    <location>
        <begin position="86"/>
        <end position="123"/>
    </location>
</feature>
<dbReference type="EMBL" id="ANIZ01001036">
    <property type="protein sequence ID" value="ETI50304.1"/>
    <property type="molecule type" value="Genomic_DNA"/>
</dbReference>
<accession>V9FFP3</accession>
<dbReference type="OrthoDB" id="111212at2759"/>
<name>V9FFP3_PHYNI</name>
<gene>
    <name evidence="4" type="ORF">F443_06096</name>
</gene>
<evidence type="ECO:0000313" key="4">
    <source>
        <dbReference type="EMBL" id="ETI50304.1"/>
    </source>
</evidence>
<feature type="coiled-coil region" evidence="1">
    <location>
        <begin position="133"/>
        <end position="197"/>
    </location>
</feature>
<sequence>RLRGRILSTNLAGAEGRRQSSVNKLAHTRHVIPTSNYIAMAYLDDGSISEGEADFDMNLLSEFLFQADEMPKLIDNSELQIIAPAATSTDGTSSSDDASASPSSPVFTIGNDEPTDRKAKRRAQVAVSARRHRDRKKHEMLGLRKEVADLTDQLHSLRSKHKLLRPDGAVTETKEYYMAQRHKRRQAEKLNEQLRRALVMQRRFFTSIQGMVLNSPITNGELNMSTLLHTFTHLGRTAYARRRDYLAMCTDSKADLAVQILLRETERMDFAGPPSIIARNVPVSNEQQQIVTTVAAYAFDCLDLKTVFVSACNAVLGCGTDWPQYTTASQNGEVLDKPQGNISYAKSATNYRSITAADAQNVVVESRSLVFYRMSDDYGVLVWDFADQDDLYPIKPDKTIKRDLIGAAMVRRELCHDGVERVVYRSICTKLHSFSLPVAPEISNYLQKTEEGAKVCGDTVFSYIRERAMEVGKCMVRV</sequence>
<dbReference type="GO" id="GO:0003700">
    <property type="term" value="F:DNA-binding transcription factor activity"/>
    <property type="evidence" value="ECO:0007669"/>
    <property type="project" value="InterPro"/>
</dbReference>
<dbReference type="CDD" id="cd14686">
    <property type="entry name" value="bZIP"/>
    <property type="match status" value="1"/>
</dbReference>
<dbReference type="SMART" id="SM00338">
    <property type="entry name" value="BRLZ"/>
    <property type="match status" value="1"/>
</dbReference>
<organism evidence="4 5">
    <name type="scientific">Phytophthora nicotianae P1569</name>
    <dbReference type="NCBI Taxonomy" id="1317065"/>
    <lineage>
        <taxon>Eukaryota</taxon>
        <taxon>Sar</taxon>
        <taxon>Stramenopiles</taxon>
        <taxon>Oomycota</taxon>
        <taxon>Peronosporomycetes</taxon>
        <taxon>Peronosporales</taxon>
        <taxon>Peronosporaceae</taxon>
        <taxon>Phytophthora</taxon>
    </lineage>
</organism>
<evidence type="ECO:0000256" key="1">
    <source>
        <dbReference type="SAM" id="Coils"/>
    </source>
</evidence>
<reference evidence="4 5" key="1">
    <citation type="submission" date="2013-11" db="EMBL/GenBank/DDBJ databases">
        <title>The Genome Sequence of Phytophthora parasitica P1569.</title>
        <authorList>
            <consortium name="The Broad Institute Genomics Platform"/>
            <person name="Russ C."/>
            <person name="Tyler B."/>
            <person name="Panabieres F."/>
            <person name="Shan W."/>
            <person name="Tripathy S."/>
            <person name="Grunwald N."/>
            <person name="Machado M."/>
            <person name="Johnson C.S."/>
            <person name="Arredondo F."/>
            <person name="Hong C."/>
            <person name="Coffey M."/>
            <person name="Young S.K."/>
            <person name="Zeng Q."/>
            <person name="Gargeya S."/>
            <person name="Fitzgerald M."/>
            <person name="Abouelleil A."/>
            <person name="Alvarado L."/>
            <person name="Chapman S.B."/>
            <person name="Gainer-Dewar J."/>
            <person name="Goldberg J."/>
            <person name="Griggs A."/>
            <person name="Gujja S."/>
            <person name="Hansen M."/>
            <person name="Howarth C."/>
            <person name="Imamovic A."/>
            <person name="Ireland A."/>
            <person name="Larimer J."/>
            <person name="McCowan C."/>
            <person name="Murphy C."/>
            <person name="Pearson M."/>
            <person name="Poon T.W."/>
            <person name="Priest M."/>
            <person name="Roberts A."/>
            <person name="Saif S."/>
            <person name="Shea T."/>
            <person name="Sykes S."/>
            <person name="Wortman J."/>
            <person name="Nusbaum C."/>
            <person name="Birren B."/>
        </authorList>
    </citation>
    <scope>NUCLEOTIDE SEQUENCE [LARGE SCALE GENOMIC DNA]</scope>
    <source>
        <strain evidence="4 5">P1569</strain>
    </source>
</reference>
<dbReference type="eggNOG" id="ENOG502RG5J">
    <property type="taxonomic scope" value="Eukaryota"/>
</dbReference>
<keyword evidence="1" id="KW-0175">Coiled coil</keyword>
<dbReference type="HOGENOM" id="CLU_032768_0_0_1"/>